<dbReference type="InterPro" id="IPR006913">
    <property type="entry name" value="CENP-V/GFA"/>
</dbReference>
<organism evidence="5 6">
    <name type="scientific">Piloderma croceum (strain F 1598)</name>
    <dbReference type="NCBI Taxonomy" id="765440"/>
    <lineage>
        <taxon>Eukaryota</taxon>
        <taxon>Fungi</taxon>
        <taxon>Dikarya</taxon>
        <taxon>Basidiomycota</taxon>
        <taxon>Agaricomycotina</taxon>
        <taxon>Agaricomycetes</taxon>
        <taxon>Agaricomycetidae</taxon>
        <taxon>Atheliales</taxon>
        <taxon>Atheliaceae</taxon>
        <taxon>Piloderma</taxon>
    </lineage>
</organism>
<name>A0A0C3BXS3_PILCF</name>
<dbReference type="STRING" id="765440.A0A0C3BXS3"/>
<dbReference type="OrthoDB" id="2993351at2759"/>
<dbReference type="Proteomes" id="UP000054166">
    <property type="component" value="Unassembled WGS sequence"/>
</dbReference>
<dbReference type="PANTHER" id="PTHR28620:SF1">
    <property type="entry name" value="CENP-V_GFA DOMAIN-CONTAINING PROTEIN"/>
    <property type="match status" value="1"/>
</dbReference>
<dbReference type="Gene3D" id="2.170.150.70">
    <property type="match status" value="1"/>
</dbReference>
<evidence type="ECO:0000259" key="4">
    <source>
        <dbReference type="PROSITE" id="PS51891"/>
    </source>
</evidence>
<protein>
    <recommendedName>
        <fullName evidence="4">CENP-V/GFA domain-containing protein</fullName>
    </recommendedName>
</protein>
<accession>A0A0C3BXS3</accession>
<dbReference type="SUPFAM" id="SSF51316">
    <property type="entry name" value="Mss4-like"/>
    <property type="match status" value="1"/>
</dbReference>
<evidence type="ECO:0000313" key="6">
    <source>
        <dbReference type="Proteomes" id="UP000054166"/>
    </source>
</evidence>
<dbReference type="InterPro" id="IPR011057">
    <property type="entry name" value="Mss4-like_sf"/>
</dbReference>
<evidence type="ECO:0000256" key="2">
    <source>
        <dbReference type="ARBA" id="ARBA00022723"/>
    </source>
</evidence>
<proteinExistence type="inferred from homology"/>
<dbReference type="HOGENOM" id="CLU_055491_7_0_1"/>
<dbReference type="GO" id="GO:0046872">
    <property type="term" value="F:metal ion binding"/>
    <property type="evidence" value="ECO:0007669"/>
    <property type="project" value="UniProtKB-KW"/>
</dbReference>
<reference evidence="6" key="2">
    <citation type="submission" date="2015-01" db="EMBL/GenBank/DDBJ databases">
        <title>Evolutionary Origins and Diversification of the Mycorrhizal Mutualists.</title>
        <authorList>
            <consortium name="DOE Joint Genome Institute"/>
            <consortium name="Mycorrhizal Genomics Consortium"/>
            <person name="Kohler A."/>
            <person name="Kuo A."/>
            <person name="Nagy L.G."/>
            <person name="Floudas D."/>
            <person name="Copeland A."/>
            <person name="Barry K.W."/>
            <person name="Cichocki N."/>
            <person name="Veneault-Fourrey C."/>
            <person name="LaButti K."/>
            <person name="Lindquist E.A."/>
            <person name="Lipzen A."/>
            <person name="Lundell T."/>
            <person name="Morin E."/>
            <person name="Murat C."/>
            <person name="Riley R."/>
            <person name="Ohm R."/>
            <person name="Sun H."/>
            <person name="Tunlid A."/>
            <person name="Henrissat B."/>
            <person name="Grigoriev I.V."/>
            <person name="Hibbett D.S."/>
            <person name="Martin F."/>
        </authorList>
    </citation>
    <scope>NUCLEOTIDE SEQUENCE [LARGE SCALE GENOMIC DNA]</scope>
    <source>
        <strain evidence="6">F 1598</strain>
    </source>
</reference>
<feature type="non-terminal residue" evidence="5">
    <location>
        <position position="101"/>
    </location>
</feature>
<keyword evidence="3" id="KW-0862">Zinc</keyword>
<dbReference type="EMBL" id="KN832995">
    <property type="protein sequence ID" value="KIM82127.1"/>
    <property type="molecule type" value="Genomic_DNA"/>
</dbReference>
<evidence type="ECO:0000313" key="5">
    <source>
        <dbReference type="EMBL" id="KIM82127.1"/>
    </source>
</evidence>
<evidence type="ECO:0000256" key="1">
    <source>
        <dbReference type="ARBA" id="ARBA00005495"/>
    </source>
</evidence>
<feature type="domain" description="CENP-V/GFA" evidence="4">
    <location>
        <begin position="13"/>
        <end position="101"/>
    </location>
</feature>
<dbReference type="InterPro" id="IPR052355">
    <property type="entry name" value="CENP-V-like"/>
</dbReference>
<keyword evidence="2" id="KW-0479">Metal-binding</keyword>
<evidence type="ECO:0000256" key="3">
    <source>
        <dbReference type="ARBA" id="ARBA00022833"/>
    </source>
</evidence>
<dbReference type="InParanoid" id="A0A0C3BXS3"/>
<reference evidence="5 6" key="1">
    <citation type="submission" date="2014-04" db="EMBL/GenBank/DDBJ databases">
        <authorList>
            <consortium name="DOE Joint Genome Institute"/>
            <person name="Kuo A."/>
            <person name="Tarkka M."/>
            <person name="Buscot F."/>
            <person name="Kohler A."/>
            <person name="Nagy L.G."/>
            <person name="Floudas D."/>
            <person name="Copeland A."/>
            <person name="Barry K.W."/>
            <person name="Cichocki N."/>
            <person name="Veneault-Fourrey C."/>
            <person name="LaButti K."/>
            <person name="Lindquist E.A."/>
            <person name="Lipzen A."/>
            <person name="Lundell T."/>
            <person name="Morin E."/>
            <person name="Murat C."/>
            <person name="Sun H."/>
            <person name="Tunlid A."/>
            <person name="Henrissat B."/>
            <person name="Grigoriev I.V."/>
            <person name="Hibbett D.S."/>
            <person name="Martin F."/>
            <person name="Nordberg H.P."/>
            <person name="Cantor M.N."/>
            <person name="Hua S.X."/>
        </authorList>
    </citation>
    <scope>NUCLEOTIDE SEQUENCE [LARGE SCALE GENOMIC DNA]</scope>
    <source>
        <strain evidence="5 6">F 1598</strain>
    </source>
</reference>
<dbReference type="GO" id="GO:0016846">
    <property type="term" value="F:carbon-sulfur lyase activity"/>
    <property type="evidence" value="ECO:0007669"/>
    <property type="project" value="InterPro"/>
</dbReference>
<gene>
    <name evidence="5" type="ORF">PILCRDRAFT_39894</name>
</gene>
<dbReference type="AlphaFoldDB" id="A0A0C3BXS3"/>
<comment type="similarity">
    <text evidence="1">Belongs to the Gfa family.</text>
</comment>
<dbReference type="PROSITE" id="PS51891">
    <property type="entry name" value="CENP_V_GFA"/>
    <property type="match status" value="1"/>
</dbReference>
<dbReference type="PANTHER" id="PTHR28620">
    <property type="entry name" value="CENTROMERE PROTEIN V"/>
    <property type="match status" value="1"/>
</dbReference>
<keyword evidence="6" id="KW-1185">Reference proteome</keyword>
<sequence length="101" mass="11071">MDSPTPTPELASYNASCHCGALSITLRIPSLTLTQNNNKVSSCNCSICTRNGYLMVYPKREDVVFHSGFDGNDDRVGSYRFASKRAIHRFCKVCGSCVLGD</sequence>